<sequence>MNCIFCEIITKREKAYIIHENDHVCCILDINPINKGHVLVIPKKHYIEFTDVDQESLYNVIITAQKIANVIEKTFQADGITIMQNNGIFKDVDHYHMHVFPRFQNDGFSWVEPDIDVMEEDLIAIGKTLKTEYLKGDV</sequence>
<dbReference type="OrthoDB" id="9784774at2"/>
<gene>
    <name evidence="5" type="ORF">CD29_16485</name>
</gene>
<dbReference type="EMBL" id="JPVN01000024">
    <property type="protein sequence ID" value="KGR76738.1"/>
    <property type="molecule type" value="Genomic_DNA"/>
</dbReference>
<evidence type="ECO:0000313" key="5">
    <source>
        <dbReference type="EMBL" id="KGR76738.1"/>
    </source>
</evidence>
<dbReference type="SUPFAM" id="SSF54197">
    <property type="entry name" value="HIT-like"/>
    <property type="match status" value="1"/>
</dbReference>
<evidence type="ECO:0000313" key="6">
    <source>
        <dbReference type="Proteomes" id="UP000030416"/>
    </source>
</evidence>
<dbReference type="Gene3D" id="3.30.428.10">
    <property type="entry name" value="HIT-like"/>
    <property type="match status" value="1"/>
</dbReference>
<dbReference type="PANTHER" id="PTHR46648:SF1">
    <property type="entry name" value="ADENOSINE 5'-MONOPHOSPHORAMIDASE HNT1"/>
    <property type="match status" value="1"/>
</dbReference>
<protein>
    <submittedName>
        <fullName evidence="5">HIT family hydrolase</fullName>
    </submittedName>
</protein>
<evidence type="ECO:0000259" key="4">
    <source>
        <dbReference type="PROSITE" id="PS51084"/>
    </source>
</evidence>
<dbReference type="PANTHER" id="PTHR46648">
    <property type="entry name" value="HIT FAMILY PROTEIN 1"/>
    <property type="match status" value="1"/>
</dbReference>
<feature type="active site" description="Tele-AMP-histidine intermediate" evidence="1">
    <location>
        <position position="96"/>
    </location>
</feature>
<evidence type="ECO:0000256" key="1">
    <source>
        <dbReference type="PIRSR" id="PIRSR601310-1"/>
    </source>
</evidence>
<dbReference type="GO" id="GO:0016787">
    <property type="term" value="F:hydrolase activity"/>
    <property type="evidence" value="ECO:0007669"/>
    <property type="project" value="UniProtKB-KW"/>
</dbReference>
<evidence type="ECO:0000256" key="2">
    <source>
        <dbReference type="PIRSR" id="PIRSR601310-3"/>
    </source>
</evidence>
<dbReference type="STRING" id="1384049.CD29_16485"/>
<name>A0A0A3I260_9BACL</name>
<dbReference type="PROSITE" id="PS51084">
    <property type="entry name" value="HIT_2"/>
    <property type="match status" value="1"/>
</dbReference>
<dbReference type="InterPro" id="IPR011146">
    <property type="entry name" value="HIT-like"/>
</dbReference>
<organism evidence="5 6">
    <name type="scientific">Ureibacillus manganicus DSM 26584</name>
    <dbReference type="NCBI Taxonomy" id="1384049"/>
    <lineage>
        <taxon>Bacteria</taxon>
        <taxon>Bacillati</taxon>
        <taxon>Bacillota</taxon>
        <taxon>Bacilli</taxon>
        <taxon>Bacillales</taxon>
        <taxon>Caryophanaceae</taxon>
        <taxon>Ureibacillus</taxon>
    </lineage>
</organism>
<feature type="domain" description="HIT" evidence="4">
    <location>
        <begin position="4"/>
        <end position="109"/>
    </location>
</feature>
<proteinExistence type="predicted"/>
<comment type="caution">
    <text evidence="5">The sequence shown here is derived from an EMBL/GenBank/DDBJ whole genome shotgun (WGS) entry which is preliminary data.</text>
</comment>
<dbReference type="AlphaFoldDB" id="A0A0A3I260"/>
<keyword evidence="6" id="KW-1185">Reference proteome</keyword>
<dbReference type="Proteomes" id="UP000030416">
    <property type="component" value="Unassembled WGS sequence"/>
</dbReference>
<evidence type="ECO:0000256" key="3">
    <source>
        <dbReference type="PROSITE-ProRule" id="PRU00464"/>
    </source>
</evidence>
<dbReference type="PRINTS" id="PR00332">
    <property type="entry name" value="HISTRIAD"/>
</dbReference>
<dbReference type="GO" id="GO:0009117">
    <property type="term" value="P:nucleotide metabolic process"/>
    <property type="evidence" value="ECO:0007669"/>
    <property type="project" value="TreeGrafter"/>
</dbReference>
<reference evidence="5 6" key="1">
    <citation type="submission" date="2014-02" db="EMBL/GenBank/DDBJ databases">
        <title>Draft genome sequence of Lysinibacillus manganicus DSM 26584T.</title>
        <authorList>
            <person name="Zhang F."/>
            <person name="Wang G."/>
            <person name="Zhang L."/>
        </authorList>
    </citation>
    <scope>NUCLEOTIDE SEQUENCE [LARGE SCALE GENOMIC DNA]</scope>
    <source>
        <strain evidence="5 6">DSM 26584</strain>
    </source>
</reference>
<feature type="short sequence motif" description="Histidine triad motif" evidence="2 3">
    <location>
        <begin position="94"/>
        <end position="98"/>
    </location>
</feature>
<dbReference type="InterPro" id="IPR001310">
    <property type="entry name" value="Histidine_triad_HIT"/>
</dbReference>
<dbReference type="RefSeq" id="WP_036189019.1">
    <property type="nucleotide sequence ID" value="NZ_AVDA01000024.1"/>
</dbReference>
<dbReference type="InterPro" id="IPR036265">
    <property type="entry name" value="HIT-like_sf"/>
</dbReference>
<keyword evidence="5" id="KW-0378">Hydrolase</keyword>
<dbReference type="eggNOG" id="COG0537">
    <property type="taxonomic scope" value="Bacteria"/>
</dbReference>
<accession>A0A0A3I260</accession>
<dbReference type="Pfam" id="PF01230">
    <property type="entry name" value="HIT"/>
    <property type="match status" value="1"/>
</dbReference>